<keyword evidence="6" id="KW-1185">Reference proteome</keyword>
<dbReference type="GO" id="GO:0004497">
    <property type="term" value="F:monooxygenase activity"/>
    <property type="evidence" value="ECO:0007669"/>
    <property type="project" value="InterPro"/>
</dbReference>
<evidence type="ECO:0000313" key="6">
    <source>
        <dbReference type="Proteomes" id="UP001280121"/>
    </source>
</evidence>
<comment type="caution">
    <text evidence="5">The sequence shown here is derived from an EMBL/GenBank/DDBJ whole genome shotgun (WGS) entry which is preliminary data.</text>
</comment>
<accession>A0AAD9TK36</accession>
<protein>
    <submittedName>
        <fullName evidence="5">Uncharacterized protein</fullName>
    </submittedName>
</protein>
<dbReference type="Proteomes" id="UP001280121">
    <property type="component" value="Unassembled WGS sequence"/>
</dbReference>
<evidence type="ECO:0000256" key="2">
    <source>
        <dbReference type="ARBA" id="ARBA00010617"/>
    </source>
</evidence>
<keyword evidence="3" id="KW-0479">Metal-binding</keyword>
<gene>
    <name evidence="5" type="ORF">Ddye_032013</name>
</gene>
<evidence type="ECO:0000256" key="1">
    <source>
        <dbReference type="ARBA" id="ARBA00005179"/>
    </source>
</evidence>
<dbReference type="GO" id="GO:0005506">
    <property type="term" value="F:iron ion binding"/>
    <property type="evidence" value="ECO:0007669"/>
    <property type="project" value="InterPro"/>
</dbReference>
<comment type="pathway">
    <text evidence="1">Secondary metabolite biosynthesis.</text>
</comment>
<dbReference type="Gene3D" id="1.10.630.10">
    <property type="entry name" value="Cytochrome P450"/>
    <property type="match status" value="1"/>
</dbReference>
<reference evidence="5" key="1">
    <citation type="journal article" date="2023" name="Plant J.">
        <title>Genome sequences and population genomics provide insights into the demographic history, inbreeding, and mutation load of two 'living fossil' tree species of Dipteronia.</title>
        <authorList>
            <person name="Feng Y."/>
            <person name="Comes H.P."/>
            <person name="Chen J."/>
            <person name="Zhu S."/>
            <person name="Lu R."/>
            <person name="Zhang X."/>
            <person name="Li P."/>
            <person name="Qiu J."/>
            <person name="Olsen K.M."/>
            <person name="Qiu Y."/>
        </authorList>
    </citation>
    <scope>NUCLEOTIDE SEQUENCE</scope>
    <source>
        <strain evidence="5">KIB01</strain>
    </source>
</reference>
<dbReference type="GO" id="GO:0020037">
    <property type="term" value="F:heme binding"/>
    <property type="evidence" value="ECO:0007669"/>
    <property type="project" value="InterPro"/>
</dbReference>
<dbReference type="SUPFAM" id="SSF48264">
    <property type="entry name" value="Cytochrome P450"/>
    <property type="match status" value="1"/>
</dbReference>
<dbReference type="EMBL" id="JANJYI010000009">
    <property type="protein sequence ID" value="KAK2637221.1"/>
    <property type="molecule type" value="Genomic_DNA"/>
</dbReference>
<proteinExistence type="inferred from homology"/>
<dbReference type="InterPro" id="IPR036396">
    <property type="entry name" value="Cyt_P450_sf"/>
</dbReference>
<dbReference type="PANTHER" id="PTHR24286:SF256">
    <property type="entry name" value="CYTOCHROME P450 FAMILY PROTEIN"/>
    <property type="match status" value="1"/>
</dbReference>
<dbReference type="GO" id="GO:0016125">
    <property type="term" value="P:sterol metabolic process"/>
    <property type="evidence" value="ECO:0007669"/>
    <property type="project" value="TreeGrafter"/>
</dbReference>
<dbReference type="PANTHER" id="PTHR24286">
    <property type="entry name" value="CYTOCHROME P450 26"/>
    <property type="match status" value="1"/>
</dbReference>
<comment type="similarity">
    <text evidence="2">Belongs to the cytochrome P450 family.</text>
</comment>
<evidence type="ECO:0000313" key="5">
    <source>
        <dbReference type="EMBL" id="KAK2637221.1"/>
    </source>
</evidence>
<organism evidence="5 6">
    <name type="scientific">Dipteronia dyeriana</name>
    <dbReference type="NCBI Taxonomy" id="168575"/>
    <lineage>
        <taxon>Eukaryota</taxon>
        <taxon>Viridiplantae</taxon>
        <taxon>Streptophyta</taxon>
        <taxon>Embryophyta</taxon>
        <taxon>Tracheophyta</taxon>
        <taxon>Spermatophyta</taxon>
        <taxon>Magnoliopsida</taxon>
        <taxon>eudicotyledons</taxon>
        <taxon>Gunneridae</taxon>
        <taxon>Pentapetalae</taxon>
        <taxon>rosids</taxon>
        <taxon>malvids</taxon>
        <taxon>Sapindales</taxon>
        <taxon>Sapindaceae</taxon>
        <taxon>Hippocastanoideae</taxon>
        <taxon>Acereae</taxon>
        <taxon>Dipteronia</taxon>
    </lineage>
</organism>
<dbReference type="AlphaFoldDB" id="A0AAD9TK36"/>
<evidence type="ECO:0000256" key="4">
    <source>
        <dbReference type="ARBA" id="ARBA00023004"/>
    </source>
</evidence>
<dbReference type="GO" id="GO:0016705">
    <property type="term" value="F:oxidoreductase activity, acting on paired donors, with incorporation or reduction of molecular oxygen"/>
    <property type="evidence" value="ECO:0007669"/>
    <property type="project" value="InterPro"/>
</dbReference>
<name>A0AAD9TK36_9ROSI</name>
<keyword evidence="4" id="KW-0408">Iron</keyword>
<sequence>MDGKNGLVLTFVKFLTQQKGVVEAKKGSDGKLTWNEIQMMKYTWRVAQELMRFTPPISGNFRQVTRDMLTYTLIV</sequence>
<evidence type="ECO:0000256" key="3">
    <source>
        <dbReference type="ARBA" id="ARBA00022723"/>
    </source>
</evidence>